<accession>A0A5E6U825</accession>
<name>A0A5E6U825_PSEFL</name>
<reference evidence="8 9" key="1">
    <citation type="submission" date="2019-09" db="EMBL/GenBank/DDBJ databases">
        <authorList>
            <person name="Chandra G."/>
            <person name="Truman W A."/>
        </authorList>
    </citation>
    <scope>NUCLEOTIDE SEQUENCE [LARGE SCALE GENOMIC DNA]</scope>
    <source>
        <strain evidence="8">PS645</strain>
    </source>
</reference>
<dbReference type="AlphaFoldDB" id="A0A5E6U825"/>
<feature type="transmembrane region" description="Helical" evidence="6">
    <location>
        <begin position="15"/>
        <end position="38"/>
    </location>
</feature>
<protein>
    <recommendedName>
        <fullName evidence="7">Cardiolipin synthase N-terminal domain-containing protein</fullName>
    </recommendedName>
</protein>
<feature type="domain" description="Cardiolipin synthase N-terminal" evidence="7">
    <location>
        <begin position="29"/>
        <end position="70"/>
    </location>
</feature>
<evidence type="ECO:0000256" key="2">
    <source>
        <dbReference type="ARBA" id="ARBA00022475"/>
    </source>
</evidence>
<dbReference type="InterPro" id="IPR027379">
    <property type="entry name" value="CLS_N"/>
</dbReference>
<evidence type="ECO:0000313" key="8">
    <source>
        <dbReference type="EMBL" id="VVN01191.1"/>
    </source>
</evidence>
<comment type="subcellular location">
    <subcellularLocation>
        <location evidence="1">Cell membrane</location>
        <topology evidence="1">Multi-pass membrane protein</topology>
    </subcellularLocation>
</comment>
<evidence type="ECO:0000259" key="7">
    <source>
        <dbReference type="Pfam" id="PF13396"/>
    </source>
</evidence>
<organism evidence="8 9">
    <name type="scientific">Pseudomonas fluorescens</name>
    <dbReference type="NCBI Taxonomy" id="294"/>
    <lineage>
        <taxon>Bacteria</taxon>
        <taxon>Pseudomonadati</taxon>
        <taxon>Pseudomonadota</taxon>
        <taxon>Gammaproteobacteria</taxon>
        <taxon>Pseudomonadales</taxon>
        <taxon>Pseudomonadaceae</taxon>
        <taxon>Pseudomonas</taxon>
    </lineage>
</organism>
<keyword evidence="3 6" id="KW-0812">Transmembrane</keyword>
<feature type="transmembrane region" description="Helical" evidence="6">
    <location>
        <begin position="50"/>
        <end position="68"/>
    </location>
</feature>
<keyword evidence="2" id="KW-1003">Cell membrane</keyword>
<dbReference type="EMBL" id="CABVGX010000026">
    <property type="protein sequence ID" value="VVN01191.1"/>
    <property type="molecule type" value="Genomic_DNA"/>
</dbReference>
<dbReference type="Proteomes" id="UP000325607">
    <property type="component" value="Unassembled WGS sequence"/>
</dbReference>
<gene>
    <name evidence="8" type="ORF">PS645_03298</name>
</gene>
<dbReference type="GO" id="GO:0005886">
    <property type="term" value="C:plasma membrane"/>
    <property type="evidence" value="ECO:0007669"/>
    <property type="project" value="UniProtKB-SubCell"/>
</dbReference>
<evidence type="ECO:0000256" key="1">
    <source>
        <dbReference type="ARBA" id="ARBA00004651"/>
    </source>
</evidence>
<evidence type="ECO:0000313" key="9">
    <source>
        <dbReference type="Proteomes" id="UP000325607"/>
    </source>
</evidence>
<sequence>MVINFLESTAMSEAVSYFMIAVAVIILLVDLWAIVSVFRSDKTVGVKAAWAIGLIVFPVIGLIAWGIAGPRGVKEGPTSPEHSKG</sequence>
<evidence type="ECO:0000256" key="4">
    <source>
        <dbReference type="ARBA" id="ARBA00022989"/>
    </source>
</evidence>
<proteinExistence type="predicted"/>
<evidence type="ECO:0000256" key="5">
    <source>
        <dbReference type="ARBA" id="ARBA00023136"/>
    </source>
</evidence>
<evidence type="ECO:0000256" key="3">
    <source>
        <dbReference type="ARBA" id="ARBA00022692"/>
    </source>
</evidence>
<keyword evidence="5 6" id="KW-0472">Membrane</keyword>
<dbReference type="Pfam" id="PF13396">
    <property type="entry name" value="PLDc_N"/>
    <property type="match status" value="1"/>
</dbReference>
<keyword evidence="4 6" id="KW-1133">Transmembrane helix</keyword>
<evidence type="ECO:0000256" key="6">
    <source>
        <dbReference type="SAM" id="Phobius"/>
    </source>
</evidence>